<sequence length="26" mass="3064">MKSIELLVVKVENKLNLNRVIWCGYT</sequence>
<protein>
    <submittedName>
        <fullName evidence="1">Uncharacterized protein</fullName>
    </submittedName>
</protein>
<reference evidence="1" key="1">
    <citation type="submission" date="2014-09" db="EMBL/GenBank/DDBJ databases">
        <authorList>
            <person name="Magalhaes I.L.F."/>
            <person name="Oliveira U."/>
            <person name="Santos F.R."/>
            <person name="Vidigal T.H.D.A."/>
            <person name="Brescovit A.D."/>
            <person name="Santos A.J."/>
        </authorList>
    </citation>
    <scope>NUCLEOTIDE SEQUENCE</scope>
    <source>
        <tissue evidence="1">Shoot tissue taken approximately 20 cm above the soil surface</tissue>
    </source>
</reference>
<dbReference type="EMBL" id="GBRH01164451">
    <property type="protein sequence ID" value="JAE33445.1"/>
    <property type="molecule type" value="Transcribed_RNA"/>
</dbReference>
<organism evidence="1">
    <name type="scientific">Arundo donax</name>
    <name type="common">Giant reed</name>
    <name type="synonym">Donax arundinaceus</name>
    <dbReference type="NCBI Taxonomy" id="35708"/>
    <lineage>
        <taxon>Eukaryota</taxon>
        <taxon>Viridiplantae</taxon>
        <taxon>Streptophyta</taxon>
        <taxon>Embryophyta</taxon>
        <taxon>Tracheophyta</taxon>
        <taxon>Spermatophyta</taxon>
        <taxon>Magnoliopsida</taxon>
        <taxon>Liliopsida</taxon>
        <taxon>Poales</taxon>
        <taxon>Poaceae</taxon>
        <taxon>PACMAD clade</taxon>
        <taxon>Arundinoideae</taxon>
        <taxon>Arundineae</taxon>
        <taxon>Arundo</taxon>
    </lineage>
</organism>
<dbReference type="AlphaFoldDB" id="A0A0A9H8A4"/>
<proteinExistence type="predicted"/>
<name>A0A0A9H8A4_ARUDO</name>
<accession>A0A0A9H8A4</accession>
<evidence type="ECO:0000313" key="1">
    <source>
        <dbReference type="EMBL" id="JAE33445.1"/>
    </source>
</evidence>
<reference evidence="1" key="2">
    <citation type="journal article" date="2015" name="Data Brief">
        <title>Shoot transcriptome of the giant reed, Arundo donax.</title>
        <authorList>
            <person name="Barrero R.A."/>
            <person name="Guerrero F.D."/>
            <person name="Moolhuijzen P."/>
            <person name="Goolsby J.A."/>
            <person name="Tidwell J."/>
            <person name="Bellgard S.E."/>
            <person name="Bellgard M.I."/>
        </authorList>
    </citation>
    <scope>NUCLEOTIDE SEQUENCE</scope>
    <source>
        <tissue evidence="1">Shoot tissue taken approximately 20 cm above the soil surface</tissue>
    </source>
</reference>